<evidence type="ECO:0000313" key="1">
    <source>
        <dbReference type="EMBL" id="MCG2420597.1"/>
    </source>
</evidence>
<organism evidence="1 2">
    <name type="scientific">Aequorivita vitellina</name>
    <dbReference type="NCBI Taxonomy" id="2874475"/>
    <lineage>
        <taxon>Bacteria</taxon>
        <taxon>Pseudomonadati</taxon>
        <taxon>Bacteroidota</taxon>
        <taxon>Flavobacteriia</taxon>
        <taxon>Flavobacteriales</taxon>
        <taxon>Flavobacteriaceae</taxon>
        <taxon>Aequorivita</taxon>
    </lineage>
</organism>
<feature type="non-terminal residue" evidence="1">
    <location>
        <position position="1"/>
    </location>
</feature>
<proteinExistence type="predicted"/>
<sequence length="160" mass="16357">TINDTTAPVPDVTTLPTVTEQCSVTSIPAPTATDNCIGAVTGTTTTSFPITASTTVVWTYTDGTNSSTQNQTVTINDTTAPVPDVTTLPTVTEQCSVTSIPAPTATDNCIGAVTGTTTTSFPITASTTVVWTYTDGTNTSTQNQTVTINDTTAPVPDVTT</sequence>
<gene>
    <name evidence="1" type="ORF">K8089_16370</name>
</gene>
<name>A0A9X1R088_9FLAO</name>
<reference evidence="1" key="1">
    <citation type="submission" date="2021-09" db="EMBL/GenBank/DDBJ databases">
        <title>Genome of Aequorivita sp. strain F47161.</title>
        <authorList>
            <person name="Wang Y."/>
        </authorList>
    </citation>
    <scope>NUCLEOTIDE SEQUENCE</scope>
    <source>
        <strain evidence="1">F47161</strain>
    </source>
</reference>
<comment type="caution">
    <text evidence="1">The sequence shown here is derived from an EMBL/GenBank/DDBJ whole genome shotgun (WGS) entry which is preliminary data.</text>
</comment>
<dbReference type="AlphaFoldDB" id="A0A9X1R088"/>
<protein>
    <submittedName>
        <fullName evidence="1">Uncharacterized protein</fullName>
    </submittedName>
</protein>
<accession>A0A9X1R088</accession>
<dbReference type="EMBL" id="JAIRBA010000144">
    <property type="protein sequence ID" value="MCG2420597.1"/>
    <property type="molecule type" value="Genomic_DNA"/>
</dbReference>
<evidence type="ECO:0000313" key="2">
    <source>
        <dbReference type="Proteomes" id="UP001139461"/>
    </source>
</evidence>
<dbReference type="Proteomes" id="UP001139461">
    <property type="component" value="Unassembled WGS sequence"/>
</dbReference>
<keyword evidence="2" id="KW-1185">Reference proteome</keyword>
<feature type="non-terminal residue" evidence="1">
    <location>
        <position position="160"/>
    </location>
</feature>